<accession>A0A2I0WCT4</accession>
<proteinExistence type="predicted"/>
<name>A0A2I0WCT4_9ASPA</name>
<feature type="compositionally biased region" description="Basic and acidic residues" evidence="1">
    <location>
        <begin position="71"/>
        <end position="87"/>
    </location>
</feature>
<dbReference type="Proteomes" id="UP000233837">
    <property type="component" value="Unassembled WGS sequence"/>
</dbReference>
<organism evidence="2 3">
    <name type="scientific">Dendrobium catenatum</name>
    <dbReference type="NCBI Taxonomy" id="906689"/>
    <lineage>
        <taxon>Eukaryota</taxon>
        <taxon>Viridiplantae</taxon>
        <taxon>Streptophyta</taxon>
        <taxon>Embryophyta</taxon>
        <taxon>Tracheophyta</taxon>
        <taxon>Spermatophyta</taxon>
        <taxon>Magnoliopsida</taxon>
        <taxon>Liliopsida</taxon>
        <taxon>Asparagales</taxon>
        <taxon>Orchidaceae</taxon>
        <taxon>Epidendroideae</taxon>
        <taxon>Malaxideae</taxon>
        <taxon>Dendrobiinae</taxon>
        <taxon>Dendrobium</taxon>
    </lineage>
</organism>
<reference evidence="2 3" key="2">
    <citation type="journal article" date="2017" name="Nature">
        <title>The Apostasia genome and the evolution of orchids.</title>
        <authorList>
            <person name="Zhang G.Q."/>
            <person name="Liu K.W."/>
            <person name="Li Z."/>
            <person name="Lohaus R."/>
            <person name="Hsiao Y.Y."/>
            <person name="Niu S.C."/>
            <person name="Wang J.Y."/>
            <person name="Lin Y.C."/>
            <person name="Xu Q."/>
            <person name="Chen L.J."/>
            <person name="Yoshida K."/>
            <person name="Fujiwara S."/>
            <person name="Wang Z.W."/>
            <person name="Zhang Y.Q."/>
            <person name="Mitsuda N."/>
            <person name="Wang M."/>
            <person name="Liu G.H."/>
            <person name="Pecoraro L."/>
            <person name="Huang H.X."/>
            <person name="Xiao X.J."/>
            <person name="Lin M."/>
            <person name="Wu X.Y."/>
            <person name="Wu W.L."/>
            <person name="Chen Y.Y."/>
            <person name="Chang S.B."/>
            <person name="Sakamoto S."/>
            <person name="Ohme-Takagi M."/>
            <person name="Yagi M."/>
            <person name="Zeng S.J."/>
            <person name="Shen C.Y."/>
            <person name="Yeh C.M."/>
            <person name="Luo Y.B."/>
            <person name="Tsai W.C."/>
            <person name="Van de Peer Y."/>
            <person name="Liu Z.J."/>
        </authorList>
    </citation>
    <scope>NUCLEOTIDE SEQUENCE [LARGE SCALE GENOMIC DNA]</scope>
    <source>
        <tissue evidence="2">The whole plant</tissue>
    </source>
</reference>
<dbReference type="AlphaFoldDB" id="A0A2I0WCT4"/>
<reference evidence="2 3" key="1">
    <citation type="journal article" date="2016" name="Sci. Rep.">
        <title>The Dendrobium catenatum Lindl. genome sequence provides insights into polysaccharide synthase, floral development and adaptive evolution.</title>
        <authorList>
            <person name="Zhang G.Q."/>
            <person name="Xu Q."/>
            <person name="Bian C."/>
            <person name="Tsai W.C."/>
            <person name="Yeh C.M."/>
            <person name="Liu K.W."/>
            <person name="Yoshida K."/>
            <person name="Zhang L.S."/>
            <person name="Chang S.B."/>
            <person name="Chen F."/>
            <person name="Shi Y."/>
            <person name="Su Y.Y."/>
            <person name="Zhang Y.Q."/>
            <person name="Chen L.J."/>
            <person name="Yin Y."/>
            <person name="Lin M."/>
            <person name="Huang H."/>
            <person name="Deng H."/>
            <person name="Wang Z.W."/>
            <person name="Zhu S.L."/>
            <person name="Zhao X."/>
            <person name="Deng C."/>
            <person name="Niu S.C."/>
            <person name="Huang J."/>
            <person name="Wang M."/>
            <person name="Liu G.H."/>
            <person name="Yang H.J."/>
            <person name="Xiao X.J."/>
            <person name="Hsiao Y.Y."/>
            <person name="Wu W.L."/>
            <person name="Chen Y.Y."/>
            <person name="Mitsuda N."/>
            <person name="Ohme-Takagi M."/>
            <person name="Luo Y.B."/>
            <person name="Van de Peer Y."/>
            <person name="Liu Z.J."/>
        </authorList>
    </citation>
    <scope>NUCLEOTIDE SEQUENCE [LARGE SCALE GENOMIC DNA]</scope>
    <source>
        <tissue evidence="2">The whole plant</tissue>
    </source>
</reference>
<gene>
    <name evidence="2" type="ORF">MA16_Dca008040</name>
</gene>
<feature type="region of interest" description="Disordered" evidence="1">
    <location>
        <begin position="68"/>
        <end position="87"/>
    </location>
</feature>
<evidence type="ECO:0000256" key="1">
    <source>
        <dbReference type="SAM" id="MobiDB-lite"/>
    </source>
</evidence>
<keyword evidence="3" id="KW-1185">Reference proteome</keyword>
<evidence type="ECO:0000313" key="3">
    <source>
        <dbReference type="Proteomes" id="UP000233837"/>
    </source>
</evidence>
<protein>
    <submittedName>
        <fullName evidence="2">Uncharacterized protein</fullName>
    </submittedName>
</protein>
<dbReference type="EMBL" id="KZ502741">
    <property type="protein sequence ID" value="PKU73476.1"/>
    <property type="molecule type" value="Genomic_DNA"/>
</dbReference>
<evidence type="ECO:0000313" key="2">
    <source>
        <dbReference type="EMBL" id="PKU73476.1"/>
    </source>
</evidence>
<sequence length="87" mass="10425">MDTDSFGSERDDVAFITKQFKSFLRKNNKYHQKWKRGKDSKNYKSSPNIICFEYRKPGYIKADYSTLKNHSSKEKGEEKSKYRNDKK</sequence>